<feature type="compositionally biased region" description="Basic residues" evidence="1">
    <location>
        <begin position="7"/>
        <end position="25"/>
    </location>
</feature>
<proteinExistence type="predicted"/>
<sequence>MGARLGRTSRQRSASRPRPHTKRPAPPKLHGPQSQCERRIYAGLSSSSLPRSICNMAEKSRPPCPIPSNRA</sequence>
<reference evidence="2 3" key="1">
    <citation type="submission" date="2014-12" db="EMBL/GenBank/DDBJ databases">
        <title>Genome sequencing of Brevundimonas nasdae TPW30.</title>
        <authorList>
            <person name="Tan P.W."/>
            <person name="Chan K.-G."/>
        </authorList>
    </citation>
    <scope>NUCLEOTIDE SEQUENCE [LARGE SCALE GENOMIC DNA]</scope>
    <source>
        <strain evidence="2 3">TPW30</strain>
    </source>
</reference>
<accession>A0A0B4CC14</accession>
<evidence type="ECO:0000313" key="2">
    <source>
        <dbReference type="EMBL" id="KIC58809.1"/>
    </source>
</evidence>
<dbReference type="EMBL" id="JWSY01000009">
    <property type="protein sequence ID" value="KIC58809.1"/>
    <property type="molecule type" value="Genomic_DNA"/>
</dbReference>
<evidence type="ECO:0000256" key="1">
    <source>
        <dbReference type="SAM" id="MobiDB-lite"/>
    </source>
</evidence>
<name>A0A0B4CC14_9CAUL</name>
<organism evidence="2 3">
    <name type="scientific">Brevundimonas nasdae</name>
    <dbReference type="NCBI Taxonomy" id="172043"/>
    <lineage>
        <taxon>Bacteria</taxon>
        <taxon>Pseudomonadati</taxon>
        <taxon>Pseudomonadota</taxon>
        <taxon>Alphaproteobacteria</taxon>
        <taxon>Caulobacterales</taxon>
        <taxon>Caulobacteraceae</taxon>
        <taxon>Brevundimonas</taxon>
    </lineage>
</organism>
<dbReference type="Proteomes" id="UP000031166">
    <property type="component" value="Unassembled WGS sequence"/>
</dbReference>
<gene>
    <name evidence="2" type="ORF">RM53_06225</name>
</gene>
<comment type="caution">
    <text evidence="2">The sequence shown here is derived from an EMBL/GenBank/DDBJ whole genome shotgun (WGS) entry which is preliminary data.</text>
</comment>
<protein>
    <submittedName>
        <fullName evidence="2">Uncharacterized protein</fullName>
    </submittedName>
</protein>
<evidence type="ECO:0000313" key="3">
    <source>
        <dbReference type="Proteomes" id="UP000031166"/>
    </source>
</evidence>
<dbReference type="AlphaFoldDB" id="A0A0B4CC14"/>
<feature type="region of interest" description="Disordered" evidence="1">
    <location>
        <begin position="1"/>
        <end position="35"/>
    </location>
</feature>